<dbReference type="EMBL" id="CAKOGP040002091">
    <property type="protein sequence ID" value="CAJ1961413.1"/>
    <property type="molecule type" value="Genomic_DNA"/>
</dbReference>
<comment type="caution">
    <text evidence="2">The sequence shown here is derived from an EMBL/GenBank/DDBJ whole genome shotgun (WGS) entry which is preliminary data.</text>
</comment>
<proteinExistence type="predicted"/>
<protein>
    <submittedName>
        <fullName evidence="2">Uncharacterized protein</fullName>
    </submittedName>
</protein>
<name>A0AAD2G3W0_9STRA</name>
<feature type="region of interest" description="Disordered" evidence="1">
    <location>
        <begin position="106"/>
        <end position="139"/>
    </location>
</feature>
<gene>
    <name evidence="2" type="ORF">CYCCA115_LOCUS19184</name>
</gene>
<dbReference type="Proteomes" id="UP001295423">
    <property type="component" value="Unassembled WGS sequence"/>
</dbReference>
<organism evidence="2 3">
    <name type="scientific">Cylindrotheca closterium</name>
    <dbReference type="NCBI Taxonomy" id="2856"/>
    <lineage>
        <taxon>Eukaryota</taxon>
        <taxon>Sar</taxon>
        <taxon>Stramenopiles</taxon>
        <taxon>Ochrophyta</taxon>
        <taxon>Bacillariophyta</taxon>
        <taxon>Bacillariophyceae</taxon>
        <taxon>Bacillariophycidae</taxon>
        <taxon>Bacillariales</taxon>
        <taxon>Bacillariaceae</taxon>
        <taxon>Cylindrotheca</taxon>
    </lineage>
</organism>
<evidence type="ECO:0000256" key="1">
    <source>
        <dbReference type="SAM" id="MobiDB-lite"/>
    </source>
</evidence>
<accession>A0AAD2G3W0</accession>
<dbReference type="AlphaFoldDB" id="A0AAD2G3W0"/>
<keyword evidence="3" id="KW-1185">Reference proteome</keyword>
<evidence type="ECO:0000313" key="2">
    <source>
        <dbReference type="EMBL" id="CAJ1961413.1"/>
    </source>
</evidence>
<feature type="compositionally biased region" description="Basic and acidic residues" evidence="1">
    <location>
        <begin position="108"/>
        <end position="127"/>
    </location>
</feature>
<evidence type="ECO:0000313" key="3">
    <source>
        <dbReference type="Proteomes" id="UP001295423"/>
    </source>
</evidence>
<sequence>MALIVLVCLLVGLQYFYPQLVTVVRTLLVNLVANFLADVLEHPRVQAAAASSIVAGMNATTDQPDLPERAATIYLKLQEQNEHVSRQLGEQFPKVAGAFLAGAAAGLRKKEPQKEEQSKNKVADNEPNKPGSRHWGSLFQGLKLEEAKTTTNEMDYELDGNATVSPLVPVGGVGSFHSCSDAVVEPDKKD</sequence>
<reference evidence="2" key="1">
    <citation type="submission" date="2023-08" db="EMBL/GenBank/DDBJ databases">
        <authorList>
            <person name="Audoor S."/>
            <person name="Bilcke G."/>
        </authorList>
    </citation>
    <scope>NUCLEOTIDE SEQUENCE</scope>
</reference>